<evidence type="ECO:0000256" key="10">
    <source>
        <dbReference type="ARBA" id="ARBA00022840"/>
    </source>
</evidence>
<evidence type="ECO:0000256" key="8">
    <source>
        <dbReference type="ARBA" id="ARBA00022741"/>
    </source>
</evidence>
<feature type="domain" description="Threonyl/alanyl tRNA synthetase SAD" evidence="15">
    <location>
        <begin position="180"/>
        <end position="222"/>
    </location>
</feature>
<comment type="cofactor">
    <cofactor evidence="1">
        <name>Zn(2+)</name>
        <dbReference type="ChEBI" id="CHEBI:29105"/>
    </cofactor>
</comment>
<evidence type="ECO:0000256" key="1">
    <source>
        <dbReference type="ARBA" id="ARBA00001947"/>
    </source>
</evidence>
<dbReference type="EMBL" id="PDCJ01000001">
    <property type="protein sequence ID" value="PEG32645.1"/>
    <property type="molecule type" value="Genomic_DNA"/>
</dbReference>
<dbReference type="RefSeq" id="WP_058296787.1">
    <property type="nucleotide sequence ID" value="NZ_CAMRXB010000056.1"/>
</dbReference>
<keyword evidence="7" id="KW-0479">Metal-binding</keyword>
<sequence length="398" mass="44505">MEQLYYENPYLKEFTANIIDAKEIDGKFHLILDNTAFFPGGGGQWCDTGKIGNLDVLEVYEKENTIYHVVSTAPSQMTDLKCVIDWNTRIDGMQQHLGQHVLSGSFFNLFNANTFAIHLGADISTVDILGNLTEEQVREAERLANKIIGDNVPVLSFIPSEEELKNIKLRRALPNTEEDIRVVHIKGFDINACCGLHPTSTKDLRLIKIKRFTKHKEGTRIEFLAGNRAVEDTLKKDELFSSICSYLSCNENEALNGIKNLNASLKYANDTNKSLNTLLANYQVKDLIDNAENISNYKVIKQIFDGDMKYVNTLTSKLVENDNIIALMAVKNGEKANLIFCCSKNIKDIKMNELFKDAIAAIDGRGGGSPFQAQGAGKNNKNLEKALEIALTKIKNFN</sequence>
<keyword evidence="17" id="KW-1185">Reference proteome</keyword>
<organism evidence="16 17">
    <name type="scientific">Clostridium neonatale</name>
    <dbReference type="NCBI Taxonomy" id="137838"/>
    <lineage>
        <taxon>Bacteria</taxon>
        <taxon>Bacillati</taxon>
        <taxon>Bacillota</taxon>
        <taxon>Clostridia</taxon>
        <taxon>Eubacteriales</taxon>
        <taxon>Clostridiaceae</taxon>
        <taxon>Clostridium</taxon>
    </lineage>
</organism>
<evidence type="ECO:0000256" key="7">
    <source>
        <dbReference type="ARBA" id="ARBA00022723"/>
    </source>
</evidence>
<dbReference type="Proteomes" id="UP000220840">
    <property type="component" value="Unassembled WGS sequence"/>
</dbReference>
<dbReference type="Gene3D" id="3.30.980.10">
    <property type="entry name" value="Threonyl-trna Synthetase, Chain A, domain 2"/>
    <property type="match status" value="1"/>
</dbReference>
<dbReference type="InterPro" id="IPR018163">
    <property type="entry name" value="Thr/Ala-tRNA-synth_IIc_edit"/>
</dbReference>
<evidence type="ECO:0000256" key="13">
    <source>
        <dbReference type="ARBA" id="ARBA00023146"/>
    </source>
</evidence>
<keyword evidence="6" id="KW-0436">Ligase</keyword>
<evidence type="ECO:0000313" key="17">
    <source>
        <dbReference type="Proteomes" id="UP000220840"/>
    </source>
</evidence>
<dbReference type="GO" id="GO:0000049">
    <property type="term" value="F:tRNA binding"/>
    <property type="evidence" value="ECO:0007669"/>
    <property type="project" value="UniProtKB-KW"/>
</dbReference>
<keyword evidence="11" id="KW-0694">RNA-binding</keyword>
<evidence type="ECO:0000256" key="5">
    <source>
        <dbReference type="ARBA" id="ARBA00022555"/>
    </source>
</evidence>
<dbReference type="GO" id="GO:0005524">
    <property type="term" value="F:ATP binding"/>
    <property type="evidence" value="ECO:0007669"/>
    <property type="project" value="UniProtKB-KW"/>
</dbReference>
<evidence type="ECO:0000256" key="3">
    <source>
        <dbReference type="ARBA" id="ARBA00013168"/>
    </source>
</evidence>
<dbReference type="FunFam" id="3.10.310.40:FF:000001">
    <property type="entry name" value="Alanine--tRNA ligase"/>
    <property type="match status" value="1"/>
</dbReference>
<dbReference type="Pfam" id="PF02272">
    <property type="entry name" value="DHHA1"/>
    <property type="match status" value="1"/>
</dbReference>
<gene>
    <name evidence="16" type="ORF">CQ394_13410</name>
</gene>
<keyword evidence="9" id="KW-0862">Zinc</keyword>
<evidence type="ECO:0000256" key="9">
    <source>
        <dbReference type="ARBA" id="ARBA00022833"/>
    </source>
</evidence>
<evidence type="ECO:0000256" key="6">
    <source>
        <dbReference type="ARBA" id="ARBA00022598"/>
    </source>
</evidence>
<keyword evidence="8" id="KW-0547">Nucleotide-binding</keyword>
<dbReference type="SUPFAM" id="SSF50447">
    <property type="entry name" value="Translation proteins"/>
    <property type="match status" value="1"/>
</dbReference>
<keyword evidence="5" id="KW-0820">tRNA-binding</keyword>
<keyword evidence="12" id="KW-0648">Protein biosynthesis</keyword>
<dbReference type="InterPro" id="IPR009000">
    <property type="entry name" value="Transl_B-barrel_sf"/>
</dbReference>
<accession>A0A2A7MLS1</accession>
<keyword evidence="13" id="KW-0030">Aminoacyl-tRNA synthetase</keyword>
<dbReference type="SUPFAM" id="SSF55186">
    <property type="entry name" value="ThrRS/AlaRS common domain"/>
    <property type="match status" value="1"/>
</dbReference>
<dbReference type="PANTHER" id="PTHR43462:SF1">
    <property type="entry name" value="ALANYL-TRNA EDITING PROTEIN AARSD1"/>
    <property type="match status" value="1"/>
</dbReference>
<dbReference type="SMART" id="SM00863">
    <property type="entry name" value="tRNA_SAD"/>
    <property type="match status" value="1"/>
</dbReference>
<dbReference type="Gene3D" id="3.10.310.40">
    <property type="match status" value="1"/>
</dbReference>
<comment type="caution">
    <text evidence="16">The sequence shown here is derived from an EMBL/GenBank/DDBJ whole genome shotgun (WGS) entry which is preliminary data.</text>
</comment>
<dbReference type="GO" id="GO:0004813">
    <property type="term" value="F:alanine-tRNA ligase activity"/>
    <property type="evidence" value="ECO:0007669"/>
    <property type="project" value="UniProtKB-EC"/>
</dbReference>
<evidence type="ECO:0000313" key="16">
    <source>
        <dbReference type="EMBL" id="PEG32645.1"/>
    </source>
</evidence>
<evidence type="ECO:0000256" key="4">
    <source>
        <dbReference type="ARBA" id="ARBA00017959"/>
    </source>
</evidence>
<dbReference type="OrthoDB" id="9812949at2"/>
<dbReference type="AlphaFoldDB" id="A0A2A7MLS1"/>
<evidence type="ECO:0000256" key="14">
    <source>
        <dbReference type="ARBA" id="ARBA00032577"/>
    </source>
</evidence>
<comment type="similarity">
    <text evidence="2">Belongs to the class-II aminoacyl-tRNA synthetase family.</text>
</comment>
<name>A0A2A7MLS1_9CLOT</name>
<dbReference type="Gene3D" id="2.40.30.130">
    <property type="match status" value="1"/>
</dbReference>
<evidence type="ECO:0000259" key="15">
    <source>
        <dbReference type="SMART" id="SM00863"/>
    </source>
</evidence>
<dbReference type="PANTHER" id="PTHR43462">
    <property type="entry name" value="ALANYL-TRNA EDITING PROTEIN"/>
    <property type="match status" value="1"/>
</dbReference>
<dbReference type="InterPro" id="IPR012947">
    <property type="entry name" value="tRNA_SAD"/>
</dbReference>
<keyword evidence="10" id="KW-0067">ATP-binding</keyword>
<dbReference type="Pfam" id="PF07973">
    <property type="entry name" value="tRNA_SAD"/>
    <property type="match status" value="1"/>
</dbReference>
<evidence type="ECO:0000256" key="2">
    <source>
        <dbReference type="ARBA" id="ARBA00008226"/>
    </source>
</evidence>
<dbReference type="GO" id="GO:0043039">
    <property type="term" value="P:tRNA aminoacylation"/>
    <property type="evidence" value="ECO:0007669"/>
    <property type="project" value="InterPro"/>
</dbReference>
<dbReference type="EC" id="6.1.1.7" evidence="3"/>
<dbReference type="InterPro" id="IPR003156">
    <property type="entry name" value="DHHA1_dom"/>
</dbReference>
<dbReference type="STRING" id="137838.GCA_001458595_04175"/>
<dbReference type="GO" id="GO:0002161">
    <property type="term" value="F:aminoacyl-tRNA deacylase activity"/>
    <property type="evidence" value="ECO:0007669"/>
    <property type="project" value="UniProtKB-ARBA"/>
</dbReference>
<dbReference type="GO" id="GO:0006412">
    <property type="term" value="P:translation"/>
    <property type="evidence" value="ECO:0007669"/>
    <property type="project" value="UniProtKB-KW"/>
</dbReference>
<dbReference type="InterPro" id="IPR051335">
    <property type="entry name" value="Alanyl-tRNA_Editing_Enzymes"/>
</dbReference>
<protein>
    <recommendedName>
        <fullName evidence="4">Alanine--tRNA ligase</fullName>
        <ecNumber evidence="3">6.1.1.7</ecNumber>
    </recommendedName>
    <alternativeName>
        <fullName evidence="14">Alanyl-tRNA synthetase</fullName>
    </alternativeName>
</protein>
<dbReference type="GO" id="GO:0046872">
    <property type="term" value="F:metal ion binding"/>
    <property type="evidence" value="ECO:0007669"/>
    <property type="project" value="UniProtKB-KW"/>
</dbReference>
<proteinExistence type="inferred from homology"/>
<evidence type="ECO:0000256" key="12">
    <source>
        <dbReference type="ARBA" id="ARBA00022917"/>
    </source>
</evidence>
<reference evidence="16 17" key="1">
    <citation type="submission" date="2017-10" db="EMBL/GenBank/DDBJ databases">
        <title>Effective Description of Clostridium neonatale sp. nov. linked to necrotizing enterocolitis in neonates and a clarification of species assignable to the genus Clostridium (Prazmowski 1880) emend. Lawson and Rainey 2016.</title>
        <authorList>
            <person name="Bernard K."/>
            <person name="Burdz T."/>
            <person name="Wiebe D."/>
            <person name="Balcewich B."/>
            <person name="Alfa M."/>
            <person name="Bernier A.-M."/>
        </authorList>
    </citation>
    <scope>NUCLEOTIDE SEQUENCE [LARGE SCALE GENOMIC DNA]</scope>
    <source>
        <strain evidence="16 17">LCDC99A005</strain>
    </source>
</reference>
<evidence type="ECO:0000256" key="11">
    <source>
        <dbReference type="ARBA" id="ARBA00022884"/>
    </source>
</evidence>